<dbReference type="Proteomes" id="UP000038750">
    <property type="component" value="Unassembled WGS sequence"/>
</dbReference>
<organism evidence="1 2">
    <name type="scientific">Yersinia intermedia</name>
    <dbReference type="NCBI Taxonomy" id="631"/>
    <lineage>
        <taxon>Bacteria</taxon>
        <taxon>Pseudomonadati</taxon>
        <taxon>Pseudomonadota</taxon>
        <taxon>Gammaproteobacteria</taxon>
        <taxon>Enterobacterales</taxon>
        <taxon>Yersiniaceae</taxon>
        <taxon>Yersinia</taxon>
    </lineage>
</organism>
<dbReference type="EMBL" id="CPZJ01000029">
    <property type="protein sequence ID" value="CNG71631.1"/>
    <property type="molecule type" value="Genomic_DNA"/>
</dbReference>
<sequence>MKYSFSEKNNCFYPHALIKDYMRAGAWPDDALEVNEETFAIYSGMAPAGKVRGVSDGMPVWLDIPNQTLTENEVATMARRYRDLFIASTDVLMVSDYSIDDTPLTQAQRTELTAIRSDYRAWPTRDNWPLIDLPELPQWLLIEAVNQGYRVPDWPVVK</sequence>
<protein>
    <submittedName>
        <fullName evidence="1">Putative tail fiber assembly protein</fullName>
    </submittedName>
</protein>
<name>A0A0T9N2K1_YERIN</name>
<proteinExistence type="predicted"/>
<accession>A0A0T9N2K1</accession>
<dbReference type="STRING" id="631.CH53_278"/>
<dbReference type="KEGG" id="yin:CH53_278"/>
<dbReference type="OrthoDB" id="6480881at2"/>
<dbReference type="AlphaFoldDB" id="A0A0T9N2K1"/>
<reference evidence="1 2" key="1">
    <citation type="submission" date="2015-03" db="EMBL/GenBank/DDBJ databases">
        <authorList>
            <person name="Murphy D."/>
        </authorList>
    </citation>
    <scope>NUCLEOTIDE SEQUENCE [LARGE SCALE GENOMIC DNA]</scope>
    <source>
        <strain evidence="1 2">BR165/97</strain>
    </source>
</reference>
<evidence type="ECO:0000313" key="1">
    <source>
        <dbReference type="EMBL" id="CNG71631.1"/>
    </source>
</evidence>
<evidence type="ECO:0000313" key="2">
    <source>
        <dbReference type="Proteomes" id="UP000038750"/>
    </source>
</evidence>
<gene>
    <name evidence="1" type="ORF">ERS008530_04497</name>
</gene>
<dbReference type="RefSeq" id="WP_042568275.1">
    <property type="nucleotide sequence ID" value="NZ_CABHYB010000071.1"/>
</dbReference>